<reference evidence="1 2" key="1">
    <citation type="journal article" date="2022" name="New Phytol.">
        <title>Ecological generalism drives hyperdiversity of secondary metabolite gene clusters in xylarialean endophytes.</title>
        <authorList>
            <person name="Franco M.E.E."/>
            <person name="Wisecaver J.H."/>
            <person name="Arnold A.E."/>
            <person name="Ju Y.M."/>
            <person name="Slot J.C."/>
            <person name="Ahrendt S."/>
            <person name="Moore L.P."/>
            <person name="Eastman K.E."/>
            <person name="Scott K."/>
            <person name="Konkel Z."/>
            <person name="Mondo S.J."/>
            <person name="Kuo A."/>
            <person name="Hayes R.D."/>
            <person name="Haridas S."/>
            <person name="Andreopoulos B."/>
            <person name="Riley R."/>
            <person name="LaButti K."/>
            <person name="Pangilinan J."/>
            <person name="Lipzen A."/>
            <person name="Amirebrahimi M."/>
            <person name="Yan J."/>
            <person name="Adam C."/>
            <person name="Keymanesh K."/>
            <person name="Ng V."/>
            <person name="Louie K."/>
            <person name="Northen T."/>
            <person name="Drula E."/>
            <person name="Henrissat B."/>
            <person name="Hsieh H.M."/>
            <person name="Youens-Clark K."/>
            <person name="Lutzoni F."/>
            <person name="Miadlikowska J."/>
            <person name="Eastwood D.C."/>
            <person name="Hamelin R.C."/>
            <person name="Grigoriev I.V."/>
            <person name="U'Ren J.M."/>
        </authorList>
    </citation>
    <scope>NUCLEOTIDE SEQUENCE [LARGE SCALE GENOMIC DNA]</scope>
    <source>
        <strain evidence="1 2">ER1909</strain>
    </source>
</reference>
<protein>
    <submittedName>
        <fullName evidence="1">Uncharacterized protein</fullName>
    </submittedName>
</protein>
<sequence length="276" mass="30712">MNSDGGSTGPEGVKPETPCPQLLDNNFPSSPTKGTKRSFSGDGDGPVSSRQRLYSRKVPIWKEGDPPRTISNLYRGILEFWLLVICEQSWPFSFTPAPPKTVNSENNSRRNSIAPEKPPVLGTIDSPVELEPSDAKDEQNIWDEARFQLVVKRDQLCMFKVGISDRALDSLLESESDINRELGKIVLGVLLRLAISMSTAIDIHKTSEQATVNDDMPPLQESAQRLNNLIEEATKITSENPLDYEFATTTQLLARFQLEITRLLDLSIPIQLSTTD</sequence>
<accession>A0ACC0CU44</accession>
<evidence type="ECO:0000313" key="2">
    <source>
        <dbReference type="Proteomes" id="UP001497680"/>
    </source>
</evidence>
<proteinExistence type="predicted"/>
<name>A0ACC0CU44_9PEZI</name>
<organism evidence="1 2">
    <name type="scientific">Hypoxylon rubiginosum</name>
    <dbReference type="NCBI Taxonomy" id="110542"/>
    <lineage>
        <taxon>Eukaryota</taxon>
        <taxon>Fungi</taxon>
        <taxon>Dikarya</taxon>
        <taxon>Ascomycota</taxon>
        <taxon>Pezizomycotina</taxon>
        <taxon>Sordariomycetes</taxon>
        <taxon>Xylariomycetidae</taxon>
        <taxon>Xylariales</taxon>
        <taxon>Hypoxylaceae</taxon>
        <taxon>Hypoxylon</taxon>
    </lineage>
</organism>
<gene>
    <name evidence="1" type="ORF">F4821DRAFT_262437</name>
</gene>
<keyword evidence="2" id="KW-1185">Reference proteome</keyword>
<evidence type="ECO:0000313" key="1">
    <source>
        <dbReference type="EMBL" id="KAI6083979.1"/>
    </source>
</evidence>
<dbReference type="Proteomes" id="UP001497680">
    <property type="component" value="Unassembled WGS sequence"/>
</dbReference>
<dbReference type="EMBL" id="MU394344">
    <property type="protein sequence ID" value="KAI6083979.1"/>
    <property type="molecule type" value="Genomic_DNA"/>
</dbReference>
<comment type="caution">
    <text evidence="1">The sequence shown here is derived from an EMBL/GenBank/DDBJ whole genome shotgun (WGS) entry which is preliminary data.</text>
</comment>